<dbReference type="OrthoDB" id="6155763at2759"/>
<accession>A0A9Q1HH59</accession>
<reference evidence="1" key="1">
    <citation type="submission" date="2021-10" db="EMBL/GenBank/DDBJ databases">
        <title>Tropical sea cucumber genome reveals ecological adaptation and Cuvierian tubules defense mechanism.</title>
        <authorList>
            <person name="Chen T."/>
        </authorList>
    </citation>
    <scope>NUCLEOTIDE SEQUENCE</scope>
    <source>
        <strain evidence="1">Nanhai2018</strain>
        <tissue evidence="1">Muscle</tissue>
    </source>
</reference>
<evidence type="ECO:0000313" key="1">
    <source>
        <dbReference type="EMBL" id="KAJ8044821.1"/>
    </source>
</evidence>
<comment type="caution">
    <text evidence="1">The sequence shown here is derived from an EMBL/GenBank/DDBJ whole genome shotgun (WGS) entry which is preliminary data.</text>
</comment>
<dbReference type="AlphaFoldDB" id="A0A9Q1HH59"/>
<gene>
    <name evidence="1" type="ORF">HOLleu_07685</name>
</gene>
<evidence type="ECO:0000313" key="2">
    <source>
        <dbReference type="Proteomes" id="UP001152320"/>
    </source>
</evidence>
<organism evidence="1 2">
    <name type="scientific">Holothuria leucospilota</name>
    <name type="common">Black long sea cucumber</name>
    <name type="synonym">Mertensiothuria leucospilota</name>
    <dbReference type="NCBI Taxonomy" id="206669"/>
    <lineage>
        <taxon>Eukaryota</taxon>
        <taxon>Metazoa</taxon>
        <taxon>Echinodermata</taxon>
        <taxon>Eleutherozoa</taxon>
        <taxon>Echinozoa</taxon>
        <taxon>Holothuroidea</taxon>
        <taxon>Aspidochirotacea</taxon>
        <taxon>Aspidochirotida</taxon>
        <taxon>Holothuriidae</taxon>
        <taxon>Holothuria</taxon>
    </lineage>
</organism>
<proteinExistence type="predicted"/>
<dbReference type="Proteomes" id="UP001152320">
    <property type="component" value="Chromosome 3"/>
</dbReference>
<sequence>MSTKKHVNSPRPSCYAQILNIARIRPLLNTEATKSLVHSLITSRLDFCNSLLCGAAESLTSKLQQIHNTAARLITRTRKYDYITPLLKELHWLPVKYRSARYSC</sequence>
<keyword evidence="2" id="KW-1185">Reference proteome</keyword>
<dbReference type="EMBL" id="JAIZAY010000003">
    <property type="protein sequence ID" value="KAJ8044821.1"/>
    <property type="molecule type" value="Genomic_DNA"/>
</dbReference>
<protein>
    <submittedName>
        <fullName evidence="1">Uncharacterized protein</fullName>
    </submittedName>
</protein>
<name>A0A9Q1HH59_HOLLE</name>